<feature type="repeat" description="TPR" evidence="1">
    <location>
        <begin position="57"/>
        <end position="90"/>
    </location>
</feature>
<dbReference type="Pfam" id="PF13414">
    <property type="entry name" value="TPR_11"/>
    <property type="match status" value="1"/>
</dbReference>
<reference evidence="2" key="1">
    <citation type="journal article" date="2020" name="mSystems">
        <title>Genome- and Community-Level Interaction Insights into Carbon Utilization and Element Cycling Functions of Hydrothermarchaeota in Hydrothermal Sediment.</title>
        <authorList>
            <person name="Zhou Z."/>
            <person name="Liu Y."/>
            <person name="Xu W."/>
            <person name="Pan J."/>
            <person name="Luo Z.H."/>
            <person name="Li M."/>
        </authorList>
    </citation>
    <scope>NUCLEOTIDE SEQUENCE [LARGE SCALE GENOMIC DNA]</scope>
    <source>
        <strain evidence="2">SpSt-1235</strain>
    </source>
</reference>
<dbReference type="InterPro" id="IPR011990">
    <property type="entry name" value="TPR-like_helical_dom_sf"/>
</dbReference>
<gene>
    <name evidence="2" type="ORF">ENO10_05255</name>
</gene>
<comment type="caution">
    <text evidence="2">The sequence shown here is derived from an EMBL/GenBank/DDBJ whole genome shotgun (WGS) entry which is preliminary data.</text>
</comment>
<accession>A0A7C2R1H2</accession>
<proteinExistence type="predicted"/>
<dbReference type="AlphaFoldDB" id="A0A7C2R1H2"/>
<dbReference type="Proteomes" id="UP000885753">
    <property type="component" value="Unassembled WGS sequence"/>
</dbReference>
<dbReference type="SUPFAM" id="SSF48452">
    <property type="entry name" value="TPR-like"/>
    <property type="match status" value="1"/>
</dbReference>
<evidence type="ECO:0000313" key="2">
    <source>
        <dbReference type="EMBL" id="HER40608.1"/>
    </source>
</evidence>
<dbReference type="InterPro" id="IPR019734">
    <property type="entry name" value="TPR_rpt"/>
</dbReference>
<evidence type="ECO:0000256" key="1">
    <source>
        <dbReference type="PROSITE-ProRule" id="PRU00339"/>
    </source>
</evidence>
<keyword evidence="1" id="KW-0802">TPR repeat</keyword>
<dbReference type="PANTHER" id="PTHR12558:SF13">
    <property type="entry name" value="CELL DIVISION CYCLE PROTEIN 27 HOMOLOG"/>
    <property type="match status" value="1"/>
</dbReference>
<dbReference type="SMART" id="SM00028">
    <property type="entry name" value="TPR"/>
    <property type="match status" value="4"/>
</dbReference>
<protein>
    <submittedName>
        <fullName evidence="2">Tetratricopeptide repeat protein</fullName>
    </submittedName>
</protein>
<dbReference type="PANTHER" id="PTHR12558">
    <property type="entry name" value="CELL DIVISION CYCLE 16,23,27"/>
    <property type="match status" value="1"/>
</dbReference>
<dbReference type="PROSITE" id="PS50005">
    <property type="entry name" value="TPR"/>
    <property type="match status" value="2"/>
</dbReference>
<name>A0A7C2R1H2_9FLAO</name>
<organism evidence="2">
    <name type="scientific">Salinimicrobium catena</name>
    <dbReference type="NCBI Taxonomy" id="390640"/>
    <lineage>
        <taxon>Bacteria</taxon>
        <taxon>Pseudomonadati</taxon>
        <taxon>Bacteroidota</taxon>
        <taxon>Flavobacteriia</taxon>
        <taxon>Flavobacteriales</taxon>
        <taxon>Flavobacteriaceae</taxon>
        <taxon>Salinimicrobium</taxon>
    </lineage>
</organism>
<dbReference type="EMBL" id="DSEE01000388">
    <property type="protein sequence ID" value="HER40608.1"/>
    <property type="molecule type" value="Genomic_DNA"/>
</dbReference>
<feature type="repeat" description="TPR" evidence="1">
    <location>
        <begin position="126"/>
        <end position="159"/>
    </location>
</feature>
<dbReference type="Gene3D" id="1.25.40.10">
    <property type="entry name" value="Tetratricopeptide repeat domain"/>
    <property type="match status" value="2"/>
</dbReference>
<sequence length="224" mass="25766">MEGNLSRAERLSKQELEANPNQVTLDAILAQAYYYQKEYDLAVPQFEKLIGFGEGSEFIHSKLGTSYFNLDEYEKAIDHFNAALDFEDKNPTTHYNLGKLYALTGEYENAEGHLLQSILLKAVTLDGEFTSLGLTYKQMGKPKEALLYFNKALKENPENQRAMFERAVVADSYYEDLQTRMNYYLAYLEKFEEVGNPDLLLLAERRVKDIRVEIHMNASDGRTD</sequence>
<dbReference type="Pfam" id="PF00515">
    <property type="entry name" value="TPR_1"/>
    <property type="match status" value="1"/>
</dbReference>